<evidence type="ECO:0000313" key="7">
    <source>
        <dbReference type="Proteomes" id="UP000184782"/>
    </source>
</evidence>
<dbReference type="InterPro" id="IPR003331">
    <property type="entry name" value="UDP_GlcNAc_Epimerase_2_dom"/>
</dbReference>
<evidence type="ECO:0000313" key="6">
    <source>
        <dbReference type="EMBL" id="SIO28451.1"/>
    </source>
</evidence>
<dbReference type="PANTHER" id="PTHR43174">
    <property type="entry name" value="UDP-N-ACETYLGLUCOSAMINE 2-EPIMERASE"/>
    <property type="match status" value="1"/>
</dbReference>
<evidence type="ECO:0000256" key="1">
    <source>
        <dbReference type="ARBA" id="ARBA00023235"/>
    </source>
</evidence>
<accession>A0A1N6I8V8</accession>
<name>A0A1N6I8V8_9FLAO</name>
<dbReference type="PANTHER" id="PTHR43174:SF2">
    <property type="entry name" value="UDP-N-ACETYLGLUCOSAMINE 2-EPIMERASE"/>
    <property type="match status" value="1"/>
</dbReference>
<evidence type="ECO:0000259" key="5">
    <source>
        <dbReference type="Pfam" id="PF02350"/>
    </source>
</evidence>
<dbReference type="Gene3D" id="3.40.50.2000">
    <property type="entry name" value="Glycogen Phosphorylase B"/>
    <property type="match status" value="2"/>
</dbReference>
<keyword evidence="1 4" id="KW-0413">Isomerase</keyword>
<dbReference type="STRING" id="59733.SAMN05421769_3152"/>
<proteinExistence type="inferred from homology"/>
<dbReference type="CDD" id="cd03786">
    <property type="entry name" value="GTB_UDP-GlcNAc_2-Epimerase"/>
    <property type="match status" value="1"/>
</dbReference>
<dbReference type="Proteomes" id="UP000184782">
    <property type="component" value="Unassembled WGS sequence"/>
</dbReference>
<evidence type="ECO:0000256" key="2">
    <source>
        <dbReference type="ARBA" id="ARBA00038209"/>
    </source>
</evidence>
<dbReference type="OrthoDB" id="9803238at2"/>
<dbReference type="FunFam" id="3.40.50.2000:FF:000043">
    <property type="entry name" value="UDP-N-acetylglucosamine 2-epimerase"/>
    <property type="match status" value="1"/>
</dbReference>
<protein>
    <recommendedName>
        <fullName evidence="3">UDP-N-acetylglucosamine 2-epimerase (non-hydrolyzing)</fullName>
        <ecNumber evidence="3">5.1.3.14</ecNumber>
    </recommendedName>
</protein>
<dbReference type="EMBL" id="FSRQ01000003">
    <property type="protein sequence ID" value="SIO28451.1"/>
    <property type="molecule type" value="Genomic_DNA"/>
</dbReference>
<reference evidence="7" key="1">
    <citation type="submission" date="2016-12" db="EMBL/GenBank/DDBJ databases">
        <authorList>
            <person name="Varghese N."/>
            <person name="Submissions S."/>
        </authorList>
    </citation>
    <scope>NUCLEOTIDE SEQUENCE [LARGE SCALE GENOMIC DNA]</scope>
    <source>
        <strain evidence="7">DSM 16779</strain>
    </source>
</reference>
<comment type="similarity">
    <text evidence="2 4">Belongs to the UDP-N-acetylglucosamine 2-epimerase family.</text>
</comment>
<sequence length="373" mass="42180">MKNKHLIIFGTRPEAIKMAPLVKEFQKYSDLFETKVCVTAQHREMLDQVLNFFEITPDYDLNLMRPNQNLYTLTSDIITELKPVLEDFQPDFVYVHGDTTTTMAASIAGFYSGAKICHIEAGLRTHDKRSPFPEEINRQVAGRIADYHFAPTQQSKENLLKENVDQESVIVTGNTVIDALLDSSNKVKVLENPEINLLKSITDVNKKIILVTGHRRENHGQGFINICEALKEIAQSNKDVQIIYPVHLNPNVKKPVYEILSRVDNIKLIDPLAYPAFVWLMNKSYMIITDSGGVQEEAPSLGKPVLVMRDTTERPEAVEAGTVILVGTDKEKIIRETNSLLNNAERYENMSALHNPYGDGKACERIVNFIKLK</sequence>
<dbReference type="AlphaFoldDB" id="A0A1N6I8V8"/>
<organism evidence="6 7">
    <name type="scientific">Chryseobacterium scophthalmum</name>
    <dbReference type="NCBI Taxonomy" id="59733"/>
    <lineage>
        <taxon>Bacteria</taxon>
        <taxon>Pseudomonadati</taxon>
        <taxon>Bacteroidota</taxon>
        <taxon>Flavobacteriia</taxon>
        <taxon>Flavobacteriales</taxon>
        <taxon>Weeksellaceae</taxon>
        <taxon>Chryseobacterium group</taxon>
        <taxon>Chryseobacterium</taxon>
    </lineage>
</organism>
<evidence type="ECO:0000256" key="4">
    <source>
        <dbReference type="RuleBase" id="RU003513"/>
    </source>
</evidence>
<dbReference type="RefSeq" id="WP_074231380.1">
    <property type="nucleotide sequence ID" value="NZ_FSRQ01000003.1"/>
</dbReference>
<dbReference type="Pfam" id="PF02350">
    <property type="entry name" value="Epimerase_2"/>
    <property type="match status" value="1"/>
</dbReference>
<gene>
    <name evidence="6" type="ORF">SAMN05421769_3152</name>
</gene>
<dbReference type="SUPFAM" id="SSF53756">
    <property type="entry name" value="UDP-Glycosyltransferase/glycogen phosphorylase"/>
    <property type="match status" value="1"/>
</dbReference>
<dbReference type="GO" id="GO:0008761">
    <property type="term" value="F:UDP-N-acetylglucosamine 2-epimerase activity"/>
    <property type="evidence" value="ECO:0007669"/>
    <property type="project" value="UniProtKB-EC"/>
</dbReference>
<feature type="domain" description="UDP-N-acetylglucosamine 2-epimerase" evidence="5">
    <location>
        <begin position="31"/>
        <end position="371"/>
    </location>
</feature>
<dbReference type="NCBIfam" id="TIGR00236">
    <property type="entry name" value="wecB"/>
    <property type="match status" value="1"/>
</dbReference>
<evidence type="ECO:0000256" key="3">
    <source>
        <dbReference type="ARBA" id="ARBA00038858"/>
    </source>
</evidence>
<dbReference type="EC" id="5.1.3.14" evidence="3"/>
<keyword evidence="7" id="KW-1185">Reference proteome</keyword>
<dbReference type="InterPro" id="IPR029767">
    <property type="entry name" value="WecB-like"/>
</dbReference>